<dbReference type="InterPro" id="IPR007541">
    <property type="entry name" value="Uncharacterised_BSP"/>
</dbReference>
<feature type="chain" id="PRO_5011434325" evidence="1">
    <location>
        <begin position="27"/>
        <end position="253"/>
    </location>
</feature>
<dbReference type="PANTHER" id="PTHR33321:SF12">
    <property type="entry name" value="PLANT BASIC SECRETORY PROTEIN (BSP) FAMILY PROTEIN"/>
    <property type="match status" value="1"/>
</dbReference>
<dbReference type="Pfam" id="PF04450">
    <property type="entry name" value="BSP"/>
    <property type="match status" value="1"/>
</dbReference>
<protein>
    <submittedName>
        <fullName evidence="2">Peptidase</fullName>
    </submittedName>
</protein>
<reference evidence="2 3" key="1">
    <citation type="submission" date="2016-10" db="EMBL/GenBank/DDBJ databases">
        <authorList>
            <person name="de Groot N.N."/>
        </authorList>
    </citation>
    <scope>NUCLEOTIDE SEQUENCE [LARGE SCALE GENOMIC DNA]</scope>
    <source>
        <strain evidence="2 3">DSM 21039</strain>
    </source>
</reference>
<evidence type="ECO:0000313" key="2">
    <source>
        <dbReference type="EMBL" id="SEL58559.1"/>
    </source>
</evidence>
<dbReference type="PANTHER" id="PTHR33321">
    <property type="match status" value="1"/>
</dbReference>
<dbReference type="EMBL" id="FOBB01000002">
    <property type="protein sequence ID" value="SEL58559.1"/>
    <property type="molecule type" value="Genomic_DNA"/>
</dbReference>
<dbReference type="SUPFAM" id="SSF55486">
    <property type="entry name" value="Metalloproteases ('zincins'), catalytic domain"/>
    <property type="match status" value="1"/>
</dbReference>
<dbReference type="STRING" id="573321.SAMN04488505_102612"/>
<dbReference type="RefSeq" id="WP_238386544.1">
    <property type="nucleotide sequence ID" value="NZ_FOBB01000002.1"/>
</dbReference>
<name>A0A1H7REQ0_9BACT</name>
<accession>A0A1H7REQ0</accession>
<evidence type="ECO:0000313" key="3">
    <source>
        <dbReference type="Proteomes" id="UP000198984"/>
    </source>
</evidence>
<feature type="signal peptide" evidence="1">
    <location>
        <begin position="1"/>
        <end position="26"/>
    </location>
</feature>
<proteinExistence type="predicted"/>
<keyword evidence="3" id="KW-1185">Reference proteome</keyword>
<dbReference type="Proteomes" id="UP000198984">
    <property type="component" value="Unassembled WGS sequence"/>
</dbReference>
<evidence type="ECO:0000256" key="1">
    <source>
        <dbReference type="SAM" id="SignalP"/>
    </source>
</evidence>
<dbReference type="PROSITE" id="PS51257">
    <property type="entry name" value="PROKAR_LIPOPROTEIN"/>
    <property type="match status" value="1"/>
</dbReference>
<gene>
    <name evidence="2" type="ORF">SAMN04488505_102612</name>
</gene>
<sequence length="253" mass="28095">MKFPLKNSIISGAVSMLLLSACSKTSLVTPDDVPGTNELSVNKGVKVQAVQPVGTVVYTSNGYTLTFTNNDGTFDTAEYQRLINTFFTVYPKLLNRFYTGATKQVKFVIDPNYTGVAYTSGDVTTFSAAWFHSHPEDIDVVTHEVMHIVQHYTGGTPGWLTEGIADYARYKFGVNNGPAGWSLPAWNASQNYTDAYRVTARFLAWLELHVRSTIVNDLNTACRNKTYTSNTWNQLTGKSVDQLWSDYSQNPAL</sequence>
<dbReference type="AlphaFoldDB" id="A0A1H7REQ0"/>
<organism evidence="2 3">
    <name type="scientific">Chitinophaga rupis</name>
    <dbReference type="NCBI Taxonomy" id="573321"/>
    <lineage>
        <taxon>Bacteria</taxon>
        <taxon>Pseudomonadati</taxon>
        <taxon>Bacteroidota</taxon>
        <taxon>Chitinophagia</taxon>
        <taxon>Chitinophagales</taxon>
        <taxon>Chitinophagaceae</taxon>
        <taxon>Chitinophaga</taxon>
    </lineage>
</organism>
<keyword evidence="1" id="KW-0732">Signal</keyword>